<keyword evidence="2" id="KW-1185">Reference proteome</keyword>
<dbReference type="HOGENOM" id="CLU_2122693_0_0_1"/>
<accession>A0A0D0A8H8</accession>
<gene>
    <name evidence="1" type="ORF">CY34DRAFT_417439</name>
</gene>
<organism evidence="1 2">
    <name type="scientific">Suillus luteus UH-Slu-Lm8-n1</name>
    <dbReference type="NCBI Taxonomy" id="930992"/>
    <lineage>
        <taxon>Eukaryota</taxon>
        <taxon>Fungi</taxon>
        <taxon>Dikarya</taxon>
        <taxon>Basidiomycota</taxon>
        <taxon>Agaricomycotina</taxon>
        <taxon>Agaricomycetes</taxon>
        <taxon>Agaricomycetidae</taxon>
        <taxon>Boletales</taxon>
        <taxon>Suillineae</taxon>
        <taxon>Suillaceae</taxon>
        <taxon>Suillus</taxon>
    </lineage>
</organism>
<dbReference type="AlphaFoldDB" id="A0A0D0A8H8"/>
<sequence>MWGKSHVKLHPCLVNAASMSPSIDDCCVGLCITCFDLNPNASCQVRVQSNRCLVLHRKRDRHWSRATCSARVKHVHHDHINEPRGSGASLEVGSGQLFPTYVTSIEINAMFHQG</sequence>
<dbReference type="InParanoid" id="A0A0D0A8H8"/>
<reference evidence="1 2" key="1">
    <citation type="submission" date="2014-04" db="EMBL/GenBank/DDBJ databases">
        <authorList>
            <consortium name="DOE Joint Genome Institute"/>
            <person name="Kuo A."/>
            <person name="Ruytinx J."/>
            <person name="Rineau F."/>
            <person name="Colpaert J."/>
            <person name="Kohler A."/>
            <person name="Nagy L.G."/>
            <person name="Floudas D."/>
            <person name="Copeland A."/>
            <person name="Barry K.W."/>
            <person name="Cichocki N."/>
            <person name="Veneault-Fourrey C."/>
            <person name="LaButti K."/>
            <person name="Lindquist E.A."/>
            <person name="Lipzen A."/>
            <person name="Lundell T."/>
            <person name="Morin E."/>
            <person name="Murat C."/>
            <person name="Sun H."/>
            <person name="Tunlid A."/>
            <person name="Henrissat B."/>
            <person name="Grigoriev I.V."/>
            <person name="Hibbett D.S."/>
            <person name="Martin F."/>
            <person name="Nordberg H.P."/>
            <person name="Cantor M.N."/>
            <person name="Hua S.X."/>
        </authorList>
    </citation>
    <scope>NUCLEOTIDE SEQUENCE [LARGE SCALE GENOMIC DNA]</scope>
    <source>
        <strain evidence="1 2">UH-Slu-Lm8-n1</strain>
    </source>
</reference>
<reference evidence="2" key="2">
    <citation type="submission" date="2015-01" db="EMBL/GenBank/DDBJ databases">
        <title>Evolutionary Origins and Diversification of the Mycorrhizal Mutualists.</title>
        <authorList>
            <consortium name="DOE Joint Genome Institute"/>
            <consortium name="Mycorrhizal Genomics Consortium"/>
            <person name="Kohler A."/>
            <person name="Kuo A."/>
            <person name="Nagy L.G."/>
            <person name="Floudas D."/>
            <person name="Copeland A."/>
            <person name="Barry K.W."/>
            <person name="Cichocki N."/>
            <person name="Veneault-Fourrey C."/>
            <person name="LaButti K."/>
            <person name="Lindquist E.A."/>
            <person name="Lipzen A."/>
            <person name="Lundell T."/>
            <person name="Morin E."/>
            <person name="Murat C."/>
            <person name="Riley R."/>
            <person name="Ohm R."/>
            <person name="Sun H."/>
            <person name="Tunlid A."/>
            <person name="Henrissat B."/>
            <person name="Grigoriev I.V."/>
            <person name="Hibbett D.S."/>
            <person name="Martin F."/>
        </authorList>
    </citation>
    <scope>NUCLEOTIDE SEQUENCE [LARGE SCALE GENOMIC DNA]</scope>
    <source>
        <strain evidence="2">UH-Slu-Lm8-n1</strain>
    </source>
</reference>
<protein>
    <submittedName>
        <fullName evidence="1">Uncharacterized protein</fullName>
    </submittedName>
</protein>
<evidence type="ECO:0000313" key="1">
    <source>
        <dbReference type="EMBL" id="KIK37961.1"/>
    </source>
</evidence>
<name>A0A0D0A8H8_9AGAM</name>
<dbReference type="Proteomes" id="UP000054485">
    <property type="component" value="Unassembled WGS sequence"/>
</dbReference>
<evidence type="ECO:0000313" key="2">
    <source>
        <dbReference type="Proteomes" id="UP000054485"/>
    </source>
</evidence>
<dbReference type="EMBL" id="KN835419">
    <property type="protein sequence ID" value="KIK37961.1"/>
    <property type="molecule type" value="Genomic_DNA"/>
</dbReference>
<proteinExistence type="predicted"/>
<dbReference type="OrthoDB" id="10476730at2759"/>